<gene>
    <name evidence="7" type="ORF">DFQ15_13118</name>
</gene>
<comment type="caution">
    <text evidence="7">The sequence shown here is derived from an EMBL/GenBank/DDBJ whole genome shotgun (WGS) entry which is preliminary data.</text>
</comment>
<comment type="subcellular location">
    <subcellularLocation>
        <location evidence="1">Membrane</location>
        <topology evidence="1">Multi-pass membrane protein</topology>
    </subcellularLocation>
</comment>
<dbReference type="InterPro" id="IPR002549">
    <property type="entry name" value="AI-2E-like"/>
</dbReference>
<dbReference type="Pfam" id="PF01594">
    <property type="entry name" value="AI-2E_transport"/>
    <property type="match status" value="1"/>
</dbReference>
<evidence type="ECO:0000256" key="5">
    <source>
        <dbReference type="ARBA" id="ARBA00023136"/>
    </source>
</evidence>
<evidence type="ECO:0000256" key="4">
    <source>
        <dbReference type="ARBA" id="ARBA00022989"/>
    </source>
</evidence>
<dbReference type="RefSeq" id="WP_110466858.1">
    <property type="nucleotide sequence ID" value="NZ_JAMOFZ010000030.1"/>
</dbReference>
<protein>
    <submittedName>
        <fullName evidence="7">Putative PurR-regulated permease PerM</fullName>
    </submittedName>
</protein>
<evidence type="ECO:0000313" key="8">
    <source>
        <dbReference type="Proteomes" id="UP000247540"/>
    </source>
</evidence>
<feature type="transmembrane region" description="Helical" evidence="6">
    <location>
        <begin position="322"/>
        <end position="350"/>
    </location>
</feature>
<keyword evidence="5 6" id="KW-0472">Membrane</keyword>
<dbReference type="EMBL" id="QJTC01000031">
    <property type="protein sequence ID" value="PYE73810.1"/>
    <property type="molecule type" value="Genomic_DNA"/>
</dbReference>
<accession>A0A318SDE5</accession>
<dbReference type="Proteomes" id="UP000247540">
    <property type="component" value="Unassembled WGS sequence"/>
</dbReference>
<evidence type="ECO:0000256" key="3">
    <source>
        <dbReference type="ARBA" id="ARBA00022692"/>
    </source>
</evidence>
<proteinExistence type="inferred from homology"/>
<dbReference type="AlphaFoldDB" id="A0A318SDE5"/>
<keyword evidence="8" id="KW-1185">Reference proteome</keyword>
<organism evidence="7 8">
    <name type="scientific">Xylophilus ampelinus</name>
    <dbReference type="NCBI Taxonomy" id="54067"/>
    <lineage>
        <taxon>Bacteria</taxon>
        <taxon>Pseudomonadati</taxon>
        <taxon>Pseudomonadota</taxon>
        <taxon>Betaproteobacteria</taxon>
        <taxon>Burkholderiales</taxon>
        <taxon>Xylophilus</taxon>
    </lineage>
</organism>
<evidence type="ECO:0000256" key="1">
    <source>
        <dbReference type="ARBA" id="ARBA00004141"/>
    </source>
</evidence>
<feature type="transmembrane region" description="Helical" evidence="6">
    <location>
        <begin position="24"/>
        <end position="57"/>
    </location>
</feature>
<evidence type="ECO:0000256" key="2">
    <source>
        <dbReference type="ARBA" id="ARBA00009773"/>
    </source>
</evidence>
<evidence type="ECO:0000313" key="7">
    <source>
        <dbReference type="EMBL" id="PYE73810.1"/>
    </source>
</evidence>
<feature type="transmembrane region" description="Helical" evidence="6">
    <location>
        <begin position="251"/>
        <end position="271"/>
    </location>
</feature>
<reference evidence="7 8" key="1">
    <citation type="submission" date="2018-06" db="EMBL/GenBank/DDBJ databases">
        <title>Genomic Encyclopedia of Type Strains, Phase III (KMG-III): the genomes of soil and plant-associated and newly described type strains.</title>
        <authorList>
            <person name="Whitman W."/>
        </authorList>
    </citation>
    <scope>NUCLEOTIDE SEQUENCE [LARGE SCALE GENOMIC DNA]</scope>
    <source>
        <strain evidence="7 8">CECT 7646</strain>
    </source>
</reference>
<comment type="similarity">
    <text evidence="2">Belongs to the autoinducer-2 exporter (AI-2E) (TC 2.A.86) family.</text>
</comment>
<evidence type="ECO:0000256" key="6">
    <source>
        <dbReference type="SAM" id="Phobius"/>
    </source>
</evidence>
<keyword evidence="3 6" id="KW-0812">Transmembrane</keyword>
<feature type="transmembrane region" description="Helical" evidence="6">
    <location>
        <begin position="173"/>
        <end position="197"/>
    </location>
</feature>
<dbReference type="GO" id="GO:0016020">
    <property type="term" value="C:membrane"/>
    <property type="evidence" value="ECO:0007669"/>
    <property type="project" value="UniProtKB-SubCell"/>
</dbReference>
<feature type="transmembrane region" description="Helical" evidence="6">
    <location>
        <begin position="277"/>
        <end position="301"/>
    </location>
</feature>
<name>A0A318SDE5_9BURK</name>
<sequence>MEPLPPASGADPLPARTGVMVASYVLIAATLLLVMVQGLLAGLLCVCVGFLATRWIARGFSRLWRSRKRTAPPAAGGGHTVPPGAQIASAALVIAAPILMLSAALSQSRTFILHAPEQYRELLDHTARTVLEFREKLPPEIGQHLPDGADDLQRVVAHYLRAQAGSLAITGRAWLHALLFTYVGLIVGALAGCARSPDARGPLAAQLHRRITLFGEAFGQIVAAQFWIAAFNMVLTAVFLLGILPLWNMELPYAPALITLTFLAGLVPIVGNLLCNAVIAVVGLSVSPATAAVCLGFLILIHKAEYLINAKVVGQRTHMAVWELLAVMFLAEAVFGPAGLVAAPLFYAYLKKELEAARLV</sequence>
<keyword evidence="4 6" id="KW-1133">Transmembrane helix</keyword>
<dbReference type="OrthoDB" id="8113193at2"/>
<feature type="transmembrane region" description="Helical" evidence="6">
    <location>
        <begin position="217"/>
        <end position="244"/>
    </location>
</feature>